<feature type="domain" description="Transglycosylase SLT" evidence="4">
    <location>
        <begin position="48"/>
        <end position="164"/>
    </location>
</feature>
<dbReference type="STRING" id="1150469.RSPPHO_01085"/>
<keyword evidence="6" id="KW-1185">Reference proteome</keyword>
<dbReference type="AlphaFoldDB" id="H6SS32"/>
<dbReference type="eggNOG" id="COG0741">
    <property type="taxonomic scope" value="Bacteria"/>
</dbReference>
<evidence type="ECO:0000259" key="4">
    <source>
        <dbReference type="Pfam" id="PF01464"/>
    </source>
</evidence>
<dbReference type="Proteomes" id="UP000033220">
    <property type="component" value="Chromosome DSM 122"/>
</dbReference>
<dbReference type="SUPFAM" id="SSF53955">
    <property type="entry name" value="Lysozyme-like"/>
    <property type="match status" value="1"/>
</dbReference>
<evidence type="ECO:0000313" key="5">
    <source>
        <dbReference type="EMBL" id="CCG07711.1"/>
    </source>
</evidence>
<feature type="chain" id="PRO_5003606540" description="Transglycosylase SLT domain-containing protein" evidence="3">
    <location>
        <begin position="27"/>
        <end position="292"/>
    </location>
</feature>
<dbReference type="EMBL" id="HE663493">
    <property type="protein sequence ID" value="CCG07711.1"/>
    <property type="molecule type" value="Genomic_DNA"/>
</dbReference>
<evidence type="ECO:0000256" key="1">
    <source>
        <dbReference type="ARBA" id="ARBA00009387"/>
    </source>
</evidence>
<feature type="signal peptide" evidence="3">
    <location>
        <begin position="1"/>
        <end position="26"/>
    </location>
</feature>
<feature type="compositionally biased region" description="Basic and acidic residues" evidence="2">
    <location>
        <begin position="260"/>
        <end position="271"/>
    </location>
</feature>
<keyword evidence="3" id="KW-0732">Signal</keyword>
<sequence>MMAPKALPSLAVVLVLSAWVGGNAWAADMVPTEALCAAHTETYNRDAGFPPHMLTAISLVESGRWSPTLRARVAWPWTVTSGGDGNFYPSKAEALAAVQALQARGVRNIDVGCMQVNLHFHGEAFDNVDEALDPAANVAYAVSFLRRLYAETNSWAASVTAYHSRTPEYAERYAGKINQAWTEAEATAPARLVLASQVTPGRFTGNDAPQQVSQVSPPRPSSLLERYRVAGAARAEAFLAQSQAIAAQANAKRAAAQARKTQEDAERRAAAEAWRAEKLKAWQERRIGAPPS</sequence>
<evidence type="ECO:0000313" key="6">
    <source>
        <dbReference type="Proteomes" id="UP000033220"/>
    </source>
</evidence>
<evidence type="ECO:0000256" key="2">
    <source>
        <dbReference type="SAM" id="MobiDB-lite"/>
    </source>
</evidence>
<gene>
    <name evidence="5" type="ORF">RSPPHO_01085</name>
</gene>
<reference evidence="5 6" key="1">
    <citation type="submission" date="2012-02" db="EMBL/GenBank/DDBJ databases">
        <title>Shotgun genome sequence of Phaeospirillum photometricum DSM 122.</title>
        <authorList>
            <person name="Duquesne K."/>
            <person name="Sturgis J."/>
        </authorList>
    </citation>
    <scope>NUCLEOTIDE SEQUENCE [LARGE SCALE GENOMIC DNA]</scope>
    <source>
        <strain evidence="6">DSM122</strain>
    </source>
</reference>
<comment type="similarity">
    <text evidence="1">Belongs to the virb1 family.</text>
</comment>
<dbReference type="InterPro" id="IPR023346">
    <property type="entry name" value="Lysozyme-like_dom_sf"/>
</dbReference>
<evidence type="ECO:0000256" key="3">
    <source>
        <dbReference type="SAM" id="SignalP"/>
    </source>
</evidence>
<dbReference type="Gene3D" id="1.10.530.10">
    <property type="match status" value="1"/>
</dbReference>
<organism evidence="5 6">
    <name type="scientific">Pararhodospirillum photometricum DSM 122</name>
    <dbReference type="NCBI Taxonomy" id="1150469"/>
    <lineage>
        <taxon>Bacteria</taxon>
        <taxon>Pseudomonadati</taxon>
        <taxon>Pseudomonadota</taxon>
        <taxon>Alphaproteobacteria</taxon>
        <taxon>Rhodospirillales</taxon>
        <taxon>Rhodospirillaceae</taxon>
        <taxon>Pararhodospirillum</taxon>
    </lineage>
</organism>
<name>H6SS32_PARPM</name>
<dbReference type="Pfam" id="PF01464">
    <property type="entry name" value="SLT"/>
    <property type="match status" value="1"/>
</dbReference>
<dbReference type="KEGG" id="rpm:RSPPHO_01085"/>
<dbReference type="InterPro" id="IPR008258">
    <property type="entry name" value="Transglycosylase_SLT_dom_1"/>
</dbReference>
<proteinExistence type="inferred from homology"/>
<feature type="region of interest" description="Disordered" evidence="2">
    <location>
        <begin position="251"/>
        <end position="271"/>
    </location>
</feature>
<dbReference type="HOGENOM" id="CLU_063182_0_1_5"/>
<protein>
    <recommendedName>
        <fullName evidence="4">Transglycosylase SLT domain-containing protein</fullName>
    </recommendedName>
</protein>
<accession>H6SS32</accession>
<dbReference type="PATRIC" id="fig|1150469.3.peg.1236"/>